<evidence type="ECO:0000313" key="3">
    <source>
        <dbReference type="Proteomes" id="UP000001933"/>
    </source>
</evidence>
<keyword evidence="3" id="KW-1185">Reference proteome</keyword>
<proteinExistence type="predicted"/>
<feature type="transmembrane region" description="Helical" evidence="1">
    <location>
        <begin position="40"/>
        <end position="61"/>
    </location>
</feature>
<dbReference type="STRING" id="56780.SYN_00878"/>
<dbReference type="eggNOG" id="COG3071">
    <property type="taxonomic scope" value="Bacteria"/>
</dbReference>
<name>Q2LRL6_SYNAS</name>
<dbReference type="PANTHER" id="PTHR36443">
    <property type="entry name" value="BSR5223 PROTEIN"/>
    <property type="match status" value="1"/>
</dbReference>
<sequence length="64" mass="7215">MIFLGLIMAGIGFVLLLTGKIPWIGRLPGDFYFKGKNVTFYFPLATSLLISLILTLILWLINQK</sequence>
<accession>Q2LRL6</accession>
<dbReference type="PANTHER" id="PTHR36443:SF1">
    <property type="entry name" value="BSR5223 PROTEIN"/>
    <property type="match status" value="1"/>
</dbReference>
<dbReference type="KEGG" id="sat:SYN_00878"/>
<dbReference type="EMBL" id="CP000252">
    <property type="protein sequence ID" value="ABC76723.1"/>
    <property type="molecule type" value="Genomic_DNA"/>
</dbReference>
<protein>
    <submittedName>
        <fullName evidence="2">Hypothetical membrane protein</fullName>
    </submittedName>
</protein>
<dbReference type="AlphaFoldDB" id="Q2LRL6"/>
<evidence type="ECO:0000313" key="2">
    <source>
        <dbReference type="EMBL" id="ABC76723.1"/>
    </source>
</evidence>
<dbReference type="InParanoid" id="Q2LRL6"/>
<evidence type="ECO:0000256" key="1">
    <source>
        <dbReference type="SAM" id="Phobius"/>
    </source>
</evidence>
<dbReference type="Pfam" id="PF11146">
    <property type="entry name" value="DUF2905"/>
    <property type="match status" value="1"/>
</dbReference>
<dbReference type="InterPro" id="IPR021320">
    <property type="entry name" value="DUF2905"/>
</dbReference>
<keyword evidence="1" id="KW-0472">Membrane</keyword>
<dbReference type="RefSeq" id="WP_011416756.1">
    <property type="nucleotide sequence ID" value="NC_007759.1"/>
</dbReference>
<reference evidence="2 3" key="1">
    <citation type="journal article" date="2007" name="Proc. Natl. Acad. Sci. U.S.A.">
        <title>The genome of Syntrophus aciditrophicus: life at the thermodynamic limit of microbial growth.</title>
        <authorList>
            <person name="McInerney M.J."/>
            <person name="Rohlin L."/>
            <person name="Mouttaki H."/>
            <person name="Kim U."/>
            <person name="Krupp R.S."/>
            <person name="Rios-Hernandez L."/>
            <person name="Sieber J."/>
            <person name="Struchtemeyer C.G."/>
            <person name="Bhattacharyya A."/>
            <person name="Campbell J.W."/>
            <person name="Gunsalus R.P."/>
        </authorList>
    </citation>
    <scope>NUCLEOTIDE SEQUENCE [LARGE SCALE GENOMIC DNA]</scope>
    <source>
        <strain evidence="2 3">SB</strain>
    </source>
</reference>
<organism evidence="2 3">
    <name type="scientific">Syntrophus aciditrophicus (strain SB)</name>
    <dbReference type="NCBI Taxonomy" id="56780"/>
    <lineage>
        <taxon>Bacteria</taxon>
        <taxon>Pseudomonadati</taxon>
        <taxon>Thermodesulfobacteriota</taxon>
        <taxon>Syntrophia</taxon>
        <taxon>Syntrophales</taxon>
        <taxon>Syntrophaceae</taxon>
        <taxon>Syntrophus</taxon>
    </lineage>
</organism>
<keyword evidence="1" id="KW-1133">Transmembrane helix</keyword>
<gene>
    <name evidence="2" type="ORF">SYN_00878</name>
</gene>
<keyword evidence="1" id="KW-0812">Transmembrane</keyword>
<dbReference type="Proteomes" id="UP000001933">
    <property type="component" value="Chromosome"/>
</dbReference>
<dbReference type="HOGENOM" id="CLU_181383_0_0_7"/>